<dbReference type="InterPro" id="IPR014973">
    <property type="entry name" value="DUF1835"/>
</dbReference>
<evidence type="ECO:0000313" key="3">
    <source>
        <dbReference type="EMBL" id="KTT66106.1"/>
    </source>
</evidence>
<comment type="caution">
    <text evidence="3">The sequence shown here is derived from an EMBL/GenBank/DDBJ whole genome shotgun (WGS) entry which is preliminary data.</text>
</comment>
<accession>A0A147HS16</accession>
<sequence length="203" mass="22140">MPKPIVHVLFTPSAAGTLRQVLKLTGTRQKVLCAFDDFSVGPIGRNNAERIAWIEEELGIMDWTSVVADTQSFLRESCSGDAMPVVWISRLDSRTQAGFHWWLSRLGDAPCKAIDIALDPLHAPISPASLLPEEMAQLLGSEVDLSLGERKTSQNHWRQLVVENAPFRVVTPDGSLASAPITFFDPLLLPCAPPANGPILHGL</sequence>
<feature type="domain" description="DUF1835" evidence="1">
    <location>
        <begin position="6"/>
        <end position="110"/>
    </location>
</feature>
<dbReference type="PATRIC" id="fig|33051.3.peg.1149"/>
<dbReference type="RefSeq" id="WP_058734796.1">
    <property type="nucleotide sequence ID" value="NZ_LDTD01000175.1"/>
</dbReference>
<evidence type="ECO:0000259" key="2">
    <source>
        <dbReference type="Pfam" id="PF12395"/>
    </source>
</evidence>
<reference evidence="3 4" key="1">
    <citation type="journal article" date="2016" name="Front. Microbiol.">
        <title>Genomic Resource of Rice Seed Associated Bacteria.</title>
        <authorList>
            <person name="Midha S."/>
            <person name="Bansal K."/>
            <person name="Sharma S."/>
            <person name="Kumar N."/>
            <person name="Patil P.P."/>
            <person name="Chaudhry V."/>
            <person name="Patil P.B."/>
        </authorList>
    </citation>
    <scope>NUCLEOTIDE SEQUENCE [LARGE SCALE GENOMIC DNA]</scope>
    <source>
        <strain evidence="3 4">NS319</strain>
    </source>
</reference>
<evidence type="ECO:0000313" key="4">
    <source>
        <dbReference type="Proteomes" id="UP000072867"/>
    </source>
</evidence>
<gene>
    <name evidence="3" type="ORF">NS319_17830</name>
</gene>
<protein>
    <recommendedName>
        <fullName evidence="5">DUF1835 domain-containing protein</fullName>
    </recommendedName>
</protein>
<dbReference type="AlphaFoldDB" id="A0A147HS16"/>
<proteinExistence type="predicted"/>
<dbReference type="EMBL" id="LDTD01000175">
    <property type="protein sequence ID" value="KTT66106.1"/>
    <property type="molecule type" value="Genomic_DNA"/>
</dbReference>
<dbReference type="Pfam" id="PF12395">
    <property type="entry name" value="DUF3658"/>
    <property type="match status" value="1"/>
</dbReference>
<dbReference type="InterPro" id="IPR022123">
    <property type="entry name" value="DUF3658"/>
</dbReference>
<name>A0A147HS16_9SPHN</name>
<dbReference type="Proteomes" id="UP000072867">
    <property type="component" value="Unassembled WGS sequence"/>
</dbReference>
<organism evidence="3 4">
    <name type="scientific">Sphingomonas sanguinis</name>
    <dbReference type="NCBI Taxonomy" id="33051"/>
    <lineage>
        <taxon>Bacteria</taxon>
        <taxon>Pseudomonadati</taxon>
        <taxon>Pseudomonadota</taxon>
        <taxon>Alphaproteobacteria</taxon>
        <taxon>Sphingomonadales</taxon>
        <taxon>Sphingomonadaceae</taxon>
        <taxon>Sphingomonas</taxon>
    </lineage>
</organism>
<evidence type="ECO:0008006" key="5">
    <source>
        <dbReference type="Google" id="ProtNLM"/>
    </source>
</evidence>
<dbReference type="Pfam" id="PF08874">
    <property type="entry name" value="DUF1835"/>
    <property type="match status" value="1"/>
</dbReference>
<evidence type="ECO:0000259" key="1">
    <source>
        <dbReference type="Pfam" id="PF08874"/>
    </source>
</evidence>
<feature type="domain" description="DUF3658" evidence="2">
    <location>
        <begin position="144"/>
        <end position="193"/>
    </location>
</feature>